<evidence type="ECO:0000259" key="1">
    <source>
        <dbReference type="Pfam" id="PF21589"/>
    </source>
</evidence>
<dbReference type="PANTHER" id="PTHR34033:SF1">
    <property type="entry name" value="AP-5 COMPLEX SUBUNIT BETA-1"/>
    <property type="match status" value="1"/>
</dbReference>
<dbReference type="Pfam" id="PF21589">
    <property type="entry name" value="AP5B1_barrel"/>
    <property type="match status" value="1"/>
</dbReference>
<keyword evidence="2" id="KW-1185">Reference proteome</keyword>
<name>A0ABM0GMC1_SACKO</name>
<gene>
    <name evidence="3" type="primary">LOC100377463</name>
</gene>
<sequence length="276" mass="31248">MTLHIRLLGTLDELAHQLSGILASSSPVGMATTQTLTSLVTGSANFTVAAPVQHLDEPKLQLTRSEKRMDSFKIEIDGKDDDVFENYYSVIKSGKKKITVPISYYLHFNTQECYAAMDYKKIYAIVLHVDTSSNYSQIKDLHIPCLNWSSSGKPDTKCKQVTFEFCPNEPMPSIFSSSVIFSNEKGKTCSTQLDNIVLKFEDIFLPLPGLQAISKTQLFERLWHYIHQQQKMSDTDCRESVCCLNIGEEMFVTIVIGNFHPFLLKKYSKQGIYMKG</sequence>
<evidence type="ECO:0000313" key="3">
    <source>
        <dbReference type="RefSeq" id="XP_002733089.1"/>
    </source>
</evidence>
<dbReference type="RefSeq" id="XP_002733089.1">
    <property type="nucleotide sequence ID" value="XM_002733043.1"/>
</dbReference>
<accession>A0ABM0GMC1</accession>
<reference evidence="3" key="1">
    <citation type="submission" date="2025-08" db="UniProtKB">
        <authorList>
            <consortium name="RefSeq"/>
        </authorList>
    </citation>
    <scope>IDENTIFICATION</scope>
    <source>
        <tissue evidence="3">Testes</tissue>
    </source>
</reference>
<evidence type="ECO:0000313" key="2">
    <source>
        <dbReference type="Proteomes" id="UP000694865"/>
    </source>
</evidence>
<organism evidence="2 3">
    <name type="scientific">Saccoglossus kowalevskii</name>
    <name type="common">Acorn worm</name>
    <dbReference type="NCBI Taxonomy" id="10224"/>
    <lineage>
        <taxon>Eukaryota</taxon>
        <taxon>Metazoa</taxon>
        <taxon>Hemichordata</taxon>
        <taxon>Enteropneusta</taxon>
        <taxon>Harrimaniidae</taxon>
        <taxon>Saccoglossus</taxon>
    </lineage>
</organism>
<proteinExistence type="predicted"/>
<feature type="domain" description="AP-5 complex subunit beta-1 beta-barrel" evidence="1">
    <location>
        <begin position="121"/>
        <end position="196"/>
    </location>
</feature>
<dbReference type="GeneID" id="100377463"/>
<protein>
    <submittedName>
        <fullName evidence="3">Uncharacterized protein LOC100377463</fullName>
    </submittedName>
</protein>
<dbReference type="InterPro" id="IPR048980">
    <property type="entry name" value="AP5B1_barrel"/>
</dbReference>
<dbReference type="Proteomes" id="UP000694865">
    <property type="component" value="Unplaced"/>
</dbReference>
<dbReference type="PANTHER" id="PTHR34033">
    <property type="entry name" value="AP-5 COMPLEX SUBUNIT BETA-1"/>
    <property type="match status" value="1"/>
</dbReference>
<dbReference type="InterPro" id="IPR038741">
    <property type="entry name" value="AP5B1"/>
</dbReference>